<evidence type="ECO:0000256" key="1">
    <source>
        <dbReference type="SAM" id="Phobius"/>
    </source>
</evidence>
<evidence type="ECO:0008006" key="4">
    <source>
        <dbReference type="Google" id="ProtNLM"/>
    </source>
</evidence>
<comment type="caution">
    <text evidence="2">The sequence shown here is derived from an EMBL/GenBank/DDBJ whole genome shotgun (WGS) entry which is preliminary data.</text>
</comment>
<gene>
    <name evidence="2" type="ORF">HMPREF9081_0648</name>
</gene>
<evidence type="ECO:0000313" key="2">
    <source>
        <dbReference type="EMBL" id="EGK61063.1"/>
    </source>
</evidence>
<keyword evidence="1" id="KW-0472">Membrane</keyword>
<evidence type="ECO:0000313" key="3">
    <source>
        <dbReference type="Proteomes" id="UP000004067"/>
    </source>
</evidence>
<dbReference type="HOGENOM" id="CLU_096093_0_0_9"/>
<dbReference type="Pfam" id="PF10670">
    <property type="entry name" value="DUF4198"/>
    <property type="match status" value="1"/>
</dbReference>
<keyword evidence="1" id="KW-1133">Transmembrane helix</keyword>
<accession>F5RK63</accession>
<keyword evidence="3" id="KW-1185">Reference proteome</keyword>
<name>F5RK63_9FIRM</name>
<dbReference type="STRING" id="888060.HMPREF9081_0648"/>
<proteinExistence type="predicted"/>
<dbReference type="EMBL" id="AFHQ01000024">
    <property type="protein sequence ID" value="EGK61063.1"/>
    <property type="molecule type" value="Genomic_DNA"/>
</dbReference>
<dbReference type="eggNOG" id="COG5266">
    <property type="taxonomic scope" value="Bacteria"/>
</dbReference>
<keyword evidence="1" id="KW-0812">Transmembrane</keyword>
<protein>
    <recommendedName>
        <fullName evidence="4">DUF4198 domain-containing protein</fullName>
    </recommendedName>
</protein>
<reference evidence="2 3" key="1">
    <citation type="submission" date="2011-04" db="EMBL/GenBank/DDBJ databases">
        <authorList>
            <person name="Muzny D."/>
            <person name="Qin X."/>
            <person name="Deng J."/>
            <person name="Jiang H."/>
            <person name="Liu Y."/>
            <person name="Qu J."/>
            <person name="Song X.-Z."/>
            <person name="Zhang L."/>
            <person name="Thornton R."/>
            <person name="Coyle M."/>
            <person name="Francisco L."/>
            <person name="Jackson L."/>
            <person name="Javaid M."/>
            <person name="Korchina V."/>
            <person name="Kovar C."/>
            <person name="Mata R."/>
            <person name="Mathew T."/>
            <person name="Ngo R."/>
            <person name="Nguyen L."/>
            <person name="Nguyen N."/>
            <person name="Okwuonu G."/>
            <person name="Ongeri F."/>
            <person name="Pham C."/>
            <person name="Simmons D."/>
            <person name="Wilczek-Boney K."/>
            <person name="Hale W."/>
            <person name="Jakkamsetti A."/>
            <person name="Pham P."/>
            <person name="Ruth R."/>
            <person name="San Lucas F."/>
            <person name="Warren J."/>
            <person name="Zhang J."/>
            <person name="Zhao Z."/>
            <person name="Zhou C."/>
            <person name="Zhu D."/>
            <person name="Lee S."/>
            <person name="Bess C."/>
            <person name="Blankenburg K."/>
            <person name="Forbes L."/>
            <person name="Fu Q."/>
            <person name="Gubbala S."/>
            <person name="Hirani K."/>
            <person name="Jayaseelan J.C."/>
            <person name="Lara F."/>
            <person name="Munidasa M."/>
            <person name="Palculict T."/>
            <person name="Patil S."/>
            <person name="Pu L.-L."/>
            <person name="Saada N."/>
            <person name="Tang L."/>
            <person name="Weissenberger G."/>
            <person name="Zhu Y."/>
            <person name="Hemphill L."/>
            <person name="Shang Y."/>
            <person name="Youmans B."/>
            <person name="Ayvaz T."/>
            <person name="Ross M."/>
            <person name="Santibanez J."/>
            <person name="Aqrawi P."/>
            <person name="Gross S."/>
            <person name="Joshi V."/>
            <person name="Fowler G."/>
            <person name="Nazareth L."/>
            <person name="Reid J."/>
            <person name="Worley K."/>
            <person name="Petrosino J."/>
            <person name="Highlander S."/>
            <person name="Gibbs R."/>
        </authorList>
    </citation>
    <scope>NUCLEOTIDE SEQUENCE [LARGE SCALE GENOMIC DNA]</scope>
    <source>
        <strain evidence="2 3">DSM 2778</strain>
    </source>
</reference>
<dbReference type="InterPro" id="IPR019613">
    <property type="entry name" value="DUF4198"/>
</dbReference>
<feature type="transmembrane region" description="Helical" evidence="1">
    <location>
        <begin position="53"/>
        <end position="70"/>
    </location>
</feature>
<sequence>MRKRLVFDERDRENDIQRVANKNYLYYNVEEWRGYPAHPFCFLMGGYSMKKKLLAAALGAAMGLGMYAAPADAHGVFFANRVDTKALVLGEGPLDNAYDPACVQRIDAYDVNFQPTTVERVDGEKNVMIVPGDDLGVTATFFDYGYFAKTTDGKVIPTRDYSNIENLVSVTYAYKYNVHYWSPSVTPAGLYNVPIQIVPAVNPLTLRRGDTLRLRIYKDGQPYANAPVIADVLGDLTTETQADANGYVNVRVANNGLNVIGVEVGFPTDDANVTKKIFSSLSFIIPAE</sequence>
<organism evidence="2 3">
    <name type="scientific">Centipeda periodontii DSM 2778</name>
    <dbReference type="NCBI Taxonomy" id="888060"/>
    <lineage>
        <taxon>Bacteria</taxon>
        <taxon>Bacillati</taxon>
        <taxon>Bacillota</taxon>
        <taxon>Negativicutes</taxon>
        <taxon>Selenomonadales</taxon>
        <taxon>Selenomonadaceae</taxon>
        <taxon>Centipeda</taxon>
    </lineage>
</organism>
<dbReference type="Proteomes" id="UP000004067">
    <property type="component" value="Unassembled WGS sequence"/>
</dbReference>
<dbReference type="AlphaFoldDB" id="F5RK63"/>